<dbReference type="Pfam" id="PF03652">
    <property type="entry name" value="RuvX"/>
    <property type="match status" value="1"/>
</dbReference>
<dbReference type="PANTHER" id="PTHR43330:SF27">
    <property type="entry name" value="METHIONINE AMINOPEPTIDASE"/>
    <property type="match status" value="1"/>
</dbReference>
<dbReference type="HAMAP" id="MF_00651">
    <property type="entry name" value="Nuclease_YqgF"/>
    <property type="match status" value="1"/>
</dbReference>
<evidence type="ECO:0000256" key="10">
    <source>
        <dbReference type="HAMAP-Rule" id="MF_01974"/>
    </source>
</evidence>
<dbReference type="SMART" id="SM00732">
    <property type="entry name" value="YqgFc"/>
    <property type="match status" value="1"/>
</dbReference>
<dbReference type="EC" id="3.4.11.18" evidence="10"/>
<evidence type="ECO:0000259" key="12">
    <source>
        <dbReference type="SMART" id="SM00732"/>
    </source>
</evidence>
<evidence type="ECO:0000256" key="4">
    <source>
        <dbReference type="ARBA" id="ARBA00022517"/>
    </source>
</evidence>
<evidence type="ECO:0000256" key="9">
    <source>
        <dbReference type="HAMAP-Rule" id="MF_00651"/>
    </source>
</evidence>
<dbReference type="InterPro" id="IPR001714">
    <property type="entry name" value="Pept_M24_MAP"/>
</dbReference>
<comment type="catalytic activity">
    <reaction evidence="10 11">
        <text>Release of N-terminal amino acids, preferentially methionine, from peptides and arylamides.</text>
        <dbReference type="EC" id="3.4.11.18"/>
    </reaction>
</comment>
<feature type="binding site" evidence="10">
    <location>
        <position position="106"/>
    </location>
    <ligand>
        <name>a divalent metal cation</name>
        <dbReference type="ChEBI" id="CHEBI:60240"/>
        <label>2</label>
        <note>catalytic</note>
    </ligand>
</feature>
<comment type="function">
    <text evidence="9">Could be a nuclease involved in processing of the 5'-end of pre-16S rRNA.</text>
</comment>
<dbReference type="GO" id="GO:0000967">
    <property type="term" value="P:rRNA 5'-end processing"/>
    <property type="evidence" value="ECO:0007669"/>
    <property type="project" value="UniProtKB-UniRule"/>
</dbReference>
<dbReference type="SUPFAM" id="SSF55920">
    <property type="entry name" value="Creatinase/aminopeptidase"/>
    <property type="match status" value="1"/>
</dbReference>
<dbReference type="GO" id="GO:0046872">
    <property type="term" value="F:metal ion binding"/>
    <property type="evidence" value="ECO:0007669"/>
    <property type="project" value="UniProtKB-UniRule"/>
</dbReference>
<feature type="binding site" evidence="10">
    <location>
        <position position="176"/>
    </location>
    <ligand>
        <name>substrate</name>
    </ligand>
</feature>
<gene>
    <name evidence="10" type="primary">map</name>
    <name evidence="13" type="ORF">AUJ29_00465</name>
</gene>
<dbReference type="CDD" id="cd01086">
    <property type="entry name" value="MetAP1"/>
    <property type="match status" value="1"/>
</dbReference>
<dbReference type="HAMAP" id="MF_01974">
    <property type="entry name" value="MetAP_1"/>
    <property type="match status" value="1"/>
</dbReference>
<protein>
    <recommendedName>
        <fullName evidence="9 10">Multifunctional fusion protein</fullName>
    </recommendedName>
    <domain>
        <recommendedName>
            <fullName evidence="10">Methionine aminopeptidase</fullName>
            <shortName evidence="10">MAP</shortName>
            <shortName evidence="10">MetAP</shortName>
            <ecNumber evidence="10">3.4.11.18</ecNumber>
        </recommendedName>
        <alternativeName>
            <fullName evidence="10">Peptidase M</fullName>
        </alternativeName>
    </domain>
    <domain>
        <recommendedName>
            <fullName evidence="9">Putative pre-16S rRNA nuclease</fullName>
            <ecNumber evidence="9">3.1.-.-</ecNumber>
        </recommendedName>
    </domain>
</protein>
<dbReference type="InterPro" id="IPR036005">
    <property type="entry name" value="Creatinase/aminopeptidase-like"/>
</dbReference>
<dbReference type="GO" id="GO:0006508">
    <property type="term" value="P:proteolysis"/>
    <property type="evidence" value="ECO:0007669"/>
    <property type="project" value="UniProtKB-KW"/>
</dbReference>
<dbReference type="InterPro" id="IPR037027">
    <property type="entry name" value="YqgF/RNaseH-like_dom_sf"/>
</dbReference>
<comment type="function">
    <text evidence="1 10">Removes the N-terminal methionine from nascent proteins. The N-terminal methionine is often cleaved when the second residue in the primary sequence is small and uncharged (Met-Ala-, Cys, Gly, Pro, Ser, Thr, or Val). Requires deformylation of the N(alpha)-formylated initiator methionine before it can be hydrolyzed.</text>
</comment>
<dbReference type="GO" id="GO:0005829">
    <property type="term" value="C:cytosol"/>
    <property type="evidence" value="ECO:0007669"/>
    <property type="project" value="TreeGrafter"/>
</dbReference>
<comment type="similarity">
    <text evidence="10">Belongs to the peptidase M24A family. Methionine aminopeptidase type 1 subfamily.</text>
</comment>
<feature type="binding site" evidence="10">
    <location>
        <position position="233"/>
    </location>
    <ligand>
        <name>a divalent metal cation</name>
        <dbReference type="ChEBI" id="CHEBI:60240"/>
        <label>2</label>
        <note>catalytic</note>
    </ligand>
</feature>
<keyword evidence="8 9" id="KW-0378">Hydrolase</keyword>
<name>A0A1J4U4E6_9BACT</name>
<dbReference type="EMBL" id="MNVB01000012">
    <property type="protein sequence ID" value="OIO18163.1"/>
    <property type="molecule type" value="Genomic_DNA"/>
</dbReference>
<organism evidence="13 14">
    <name type="scientific">Candidatus Kuenenbacteria bacterium CG1_02_38_13</name>
    <dbReference type="NCBI Taxonomy" id="1805235"/>
    <lineage>
        <taxon>Bacteria</taxon>
        <taxon>Candidatus Kueneniibacteriota</taxon>
    </lineage>
</organism>
<proteinExistence type="inferred from homology"/>
<evidence type="ECO:0000256" key="5">
    <source>
        <dbReference type="ARBA" id="ARBA00022670"/>
    </source>
</evidence>
<dbReference type="Gene3D" id="3.30.420.140">
    <property type="entry name" value="YqgF/RNase H-like domain"/>
    <property type="match status" value="1"/>
</dbReference>
<comment type="similarity">
    <text evidence="9">Belongs to the YqgF HJR family.</text>
</comment>
<comment type="subcellular location">
    <subcellularLocation>
        <location evidence="9">Cytoplasm</location>
    </subcellularLocation>
</comment>
<feature type="binding site" evidence="10">
    <location>
        <position position="169"/>
    </location>
    <ligand>
        <name>a divalent metal cation</name>
        <dbReference type="ChEBI" id="CHEBI:60240"/>
        <label>2</label>
        <note>catalytic</note>
    </ligand>
</feature>
<keyword evidence="3 9" id="KW-0963">Cytoplasm</keyword>
<feature type="binding site" evidence="10">
    <location>
        <position position="233"/>
    </location>
    <ligand>
        <name>a divalent metal cation</name>
        <dbReference type="ChEBI" id="CHEBI:60240"/>
        <label>1</label>
    </ligand>
</feature>
<sequence>MITIKTAEEIEILRDGGEKLAKILGMVLSRVKPGVSSKELDDLAEIEIRKIGGEPAFKNFQNYPATLCVSVNEAVVHGIPREDVILKEGDVVGVDIGMKYKGLYTDMARTVGVGGISAEAKKLIAVTEKSFLKGARTVKHGAYVGDIGEAVQKYVEQHGYSVVRSLAGHGVGYGVHEEPRIPNFGKKGDGEVLKSGMVLAIEPMVCAGGYELETDKDGWTAVSKDRSLTAHYENTIVVTKLGCEILTQDATGRKQGARMRKVAVTGSSRQTSGRVLGIDYGEKRIGLAISDQGQSQAFVYDTLDAMFHFWEKLLEICDKEKIDKIVVGLPLNMSGNYTQKTEETVLFIEALEKQIKVPVETVDERLSSVEAKKNGGGSGIDEQSARIILERYLDEQLVINS</sequence>
<dbReference type="EC" id="3.1.-.-" evidence="9"/>
<dbReference type="Proteomes" id="UP000182465">
    <property type="component" value="Unassembled WGS sequence"/>
</dbReference>
<dbReference type="InterPro" id="IPR002467">
    <property type="entry name" value="Pept_M24A_MAP1"/>
</dbReference>
<dbReference type="InterPro" id="IPR000994">
    <property type="entry name" value="Pept_M24"/>
</dbReference>
<comment type="cofactor">
    <cofactor evidence="10">
        <name>Co(2+)</name>
        <dbReference type="ChEBI" id="CHEBI:48828"/>
    </cofactor>
    <cofactor evidence="10">
        <name>Zn(2+)</name>
        <dbReference type="ChEBI" id="CHEBI:29105"/>
    </cofactor>
    <cofactor evidence="10">
        <name>Mn(2+)</name>
        <dbReference type="ChEBI" id="CHEBI:29035"/>
    </cofactor>
    <cofactor evidence="10">
        <name>Fe(2+)</name>
        <dbReference type="ChEBI" id="CHEBI:29033"/>
    </cofactor>
    <text evidence="10">Binds 2 divalent metal cations per subunit. Has a high-affinity and a low affinity metal-binding site. The true nature of the physiological cofactor is under debate. The enzyme is active with cobalt, zinc, manganese or divalent iron ions. Most likely, methionine aminopeptidases function as mononuclear Fe(2+)-metalloproteases under physiological conditions, and the catalytically relevant metal-binding site has been assigned to the histidine-containing high-affinity site.</text>
</comment>
<evidence type="ECO:0000313" key="14">
    <source>
        <dbReference type="Proteomes" id="UP000182465"/>
    </source>
</evidence>
<dbReference type="NCBIfam" id="TIGR00250">
    <property type="entry name" value="RNAse_H_YqgF"/>
    <property type="match status" value="1"/>
</dbReference>
<feature type="domain" description="YqgF/RNase H-like" evidence="12">
    <location>
        <begin position="273"/>
        <end position="371"/>
    </location>
</feature>
<dbReference type="InterPro" id="IPR012337">
    <property type="entry name" value="RNaseH-like_sf"/>
</dbReference>
<evidence type="ECO:0000256" key="7">
    <source>
        <dbReference type="ARBA" id="ARBA00022723"/>
    </source>
</evidence>
<evidence type="ECO:0000256" key="3">
    <source>
        <dbReference type="ARBA" id="ARBA00022490"/>
    </source>
</evidence>
<dbReference type="GO" id="GO:0004518">
    <property type="term" value="F:nuclease activity"/>
    <property type="evidence" value="ECO:0007669"/>
    <property type="project" value="UniProtKB-KW"/>
</dbReference>
<dbReference type="Gene3D" id="3.90.230.10">
    <property type="entry name" value="Creatinase/methionine aminopeptidase superfamily"/>
    <property type="match status" value="1"/>
</dbReference>
<keyword evidence="5 10" id="KW-0645">Protease</keyword>
<feature type="binding site" evidence="10">
    <location>
        <position position="77"/>
    </location>
    <ligand>
        <name>substrate</name>
    </ligand>
</feature>
<feature type="binding site" evidence="10">
    <location>
        <position position="106"/>
    </location>
    <ligand>
        <name>a divalent metal cation</name>
        <dbReference type="ChEBI" id="CHEBI:60240"/>
        <label>1</label>
    </ligand>
</feature>
<dbReference type="PRINTS" id="PR00599">
    <property type="entry name" value="MAPEPTIDASE"/>
</dbReference>
<evidence type="ECO:0000256" key="2">
    <source>
        <dbReference type="ARBA" id="ARBA00022438"/>
    </source>
</evidence>
<dbReference type="NCBIfam" id="TIGR00500">
    <property type="entry name" value="met_pdase_I"/>
    <property type="match status" value="1"/>
</dbReference>
<comment type="caution">
    <text evidence="13">The sequence shown here is derived from an EMBL/GenBank/DDBJ whole genome shotgun (WGS) entry which is preliminary data.</text>
</comment>
<dbReference type="SUPFAM" id="SSF53098">
    <property type="entry name" value="Ribonuclease H-like"/>
    <property type="match status" value="1"/>
</dbReference>
<accession>A0A1J4U4E6</accession>
<feature type="binding site" evidence="10">
    <location>
        <position position="95"/>
    </location>
    <ligand>
        <name>a divalent metal cation</name>
        <dbReference type="ChEBI" id="CHEBI:60240"/>
        <label>1</label>
    </ligand>
</feature>
<dbReference type="GO" id="GO:0070006">
    <property type="term" value="F:metalloaminopeptidase activity"/>
    <property type="evidence" value="ECO:0007669"/>
    <property type="project" value="UniProtKB-UniRule"/>
</dbReference>
<dbReference type="GO" id="GO:0004239">
    <property type="term" value="F:initiator methionyl aminopeptidase activity"/>
    <property type="evidence" value="ECO:0007669"/>
    <property type="project" value="UniProtKB-UniRule"/>
</dbReference>
<reference evidence="13 14" key="1">
    <citation type="journal article" date="2016" name="Environ. Microbiol.">
        <title>Genomic resolution of a cold subsurface aquifer community provides metabolic insights for novel microbes adapted to high CO concentrations.</title>
        <authorList>
            <person name="Probst A.J."/>
            <person name="Castelle C.J."/>
            <person name="Singh A."/>
            <person name="Brown C.T."/>
            <person name="Anantharaman K."/>
            <person name="Sharon I."/>
            <person name="Hug L.A."/>
            <person name="Burstein D."/>
            <person name="Emerson J.B."/>
            <person name="Thomas B.C."/>
            <person name="Banfield J.F."/>
        </authorList>
    </citation>
    <scope>NUCLEOTIDE SEQUENCE [LARGE SCALE GENOMIC DNA]</scope>
    <source>
        <strain evidence="13">CG1_02_38_13</strain>
    </source>
</reference>
<evidence type="ECO:0000256" key="11">
    <source>
        <dbReference type="RuleBase" id="RU003653"/>
    </source>
</evidence>
<evidence type="ECO:0000256" key="8">
    <source>
        <dbReference type="ARBA" id="ARBA00022801"/>
    </source>
</evidence>
<dbReference type="Pfam" id="PF00557">
    <property type="entry name" value="Peptidase_M24"/>
    <property type="match status" value="1"/>
</dbReference>
<evidence type="ECO:0000256" key="6">
    <source>
        <dbReference type="ARBA" id="ARBA00022722"/>
    </source>
</evidence>
<dbReference type="GO" id="GO:0016788">
    <property type="term" value="F:hydrolase activity, acting on ester bonds"/>
    <property type="evidence" value="ECO:0007669"/>
    <property type="project" value="UniProtKB-UniRule"/>
</dbReference>
<dbReference type="InterPro" id="IPR006641">
    <property type="entry name" value="YqgF/RNaseH-like_dom"/>
</dbReference>
<keyword evidence="2 10" id="KW-0031">Aminopeptidase</keyword>
<dbReference type="InterPro" id="IPR005227">
    <property type="entry name" value="YqgF"/>
</dbReference>
<dbReference type="CDD" id="cd16964">
    <property type="entry name" value="YqgF"/>
    <property type="match status" value="1"/>
</dbReference>
<comment type="subunit">
    <text evidence="10">Monomer.</text>
</comment>
<evidence type="ECO:0000313" key="13">
    <source>
        <dbReference type="EMBL" id="OIO18163.1"/>
    </source>
</evidence>
<evidence type="ECO:0000256" key="1">
    <source>
        <dbReference type="ARBA" id="ARBA00002521"/>
    </source>
</evidence>
<dbReference type="PANTHER" id="PTHR43330">
    <property type="entry name" value="METHIONINE AMINOPEPTIDASE"/>
    <property type="match status" value="1"/>
</dbReference>
<keyword evidence="6 9" id="KW-0540">Nuclease</keyword>
<dbReference type="AlphaFoldDB" id="A0A1J4U4E6"/>
<keyword evidence="7 10" id="KW-0479">Metal-binding</keyword>
<feature type="binding site" evidence="10">
    <location>
        <position position="202"/>
    </location>
    <ligand>
        <name>a divalent metal cation</name>
        <dbReference type="ChEBI" id="CHEBI:60240"/>
        <label>2</label>
        <note>catalytic</note>
    </ligand>
</feature>
<keyword evidence="4 9" id="KW-0690">Ribosome biogenesis</keyword>